<dbReference type="FunFam" id="3.30.40.10:FF:000442">
    <property type="entry name" value="RING-type E3 ubiquitin transferase"/>
    <property type="match status" value="1"/>
</dbReference>
<dbReference type="InterPro" id="IPR003613">
    <property type="entry name" value="Ubox_domain"/>
</dbReference>
<evidence type="ECO:0000256" key="1">
    <source>
        <dbReference type="ARBA" id="ARBA00000900"/>
    </source>
</evidence>
<feature type="compositionally biased region" description="Polar residues" evidence="6">
    <location>
        <begin position="102"/>
        <end position="115"/>
    </location>
</feature>
<evidence type="ECO:0000256" key="2">
    <source>
        <dbReference type="ARBA" id="ARBA00004906"/>
    </source>
</evidence>
<dbReference type="GO" id="GO:0016567">
    <property type="term" value="P:protein ubiquitination"/>
    <property type="evidence" value="ECO:0007669"/>
    <property type="project" value="UniProtKB-UniPathway"/>
</dbReference>
<dbReference type="SUPFAM" id="SSF48371">
    <property type="entry name" value="ARM repeat"/>
    <property type="match status" value="1"/>
</dbReference>
<feature type="region of interest" description="Disordered" evidence="6">
    <location>
        <begin position="25"/>
        <end position="64"/>
    </location>
</feature>
<proteinExistence type="predicted"/>
<gene>
    <name evidence="8" type="ORF">CBR_g4711</name>
</gene>
<organism evidence="8 9">
    <name type="scientific">Chara braunii</name>
    <name type="common">Braun's stonewort</name>
    <dbReference type="NCBI Taxonomy" id="69332"/>
    <lineage>
        <taxon>Eukaryota</taxon>
        <taxon>Viridiplantae</taxon>
        <taxon>Streptophyta</taxon>
        <taxon>Charophyceae</taxon>
        <taxon>Charales</taxon>
        <taxon>Characeae</taxon>
        <taxon>Chara</taxon>
    </lineage>
</organism>
<evidence type="ECO:0000313" key="9">
    <source>
        <dbReference type="Proteomes" id="UP000265515"/>
    </source>
</evidence>
<dbReference type="STRING" id="69332.A0A388KIK3"/>
<keyword evidence="5" id="KW-0833">Ubl conjugation pathway</keyword>
<dbReference type="CDD" id="cd16664">
    <property type="entry name" value="RING-Ubox_PUB"/>
    <property type="match status" value="1"/>
</dbReference>
<dbReference type="UniPathway" id="UPA00143"/>
<dbReference type="PANTHER" id="PTHR23315:SF111">
    <property type="entry name" value="U-BOX DOMAIN-CONTAINING PROTEIN 14"/>
    <property type="match status" value="1"/>
</dbReference>
<dbReference type="Proteomes" id="UP000265515">
    <property type="component" value="Unassembled WGS sequence"/>
</dbReference>
<evidence type="ECO:0000256" key="5">
    <source>
        <dbReference type="ARBA" id="ARBA00022786"/>
    </source>
</evidence>
<feature type="region of interest" description="Disordered" evidence="6">
    <location>
        <begin position="617"/>
        <end position="645"/>
    </location>
</feature>
<evidence type="ECO:0000259" key="7">
    <source>
        <dbReference type="PROSITE" id="PS51698"/>
    </source>
</evidence>
<feature type="compositionally biased region" description="Basic and acidic residues" evidence="6">
    <location>
        <begin position="1069"/>
        <end position="1087"/>
    </location>
</feature>
<feature type="region of interest" description="Disordered" evidence="6">
    <location>
        <begin position="1120"/>
        <end position="1142"/>
    </location>
</feature>
<dbReference type="Pfam" id="PF04564">
    <property type="entry name" value="U-box"/>
    <property type="match status" value="1"/>
</dbReference>
<feature type="region of interest" description="Disordered" evidence="6">
    <location>
        <begin position="84"/>
        <end position="143"/>
    </location>
</feature>
<dbReference type="PANTHER" id="PTHR23315">
    <property type="entry name" value="U BOX DOMAIN-CONTAINING"/>
    <property type="match status" value="1"/>
</dbReference>
<dbReference type="InterPro" id="IPR011989">
    <property type="entry name" value="ARM-like"/>
</dbReference>
<evidence type="ECO:0000256" key="4">
    <source>
        <dbReference type="ARBA" id="ARBA00022679"/>
    </source>
</evidence>
<protein>
    <recommendedName>
        <fullName evidence="3">RING-type E3 ubiquitin transferase</fullName>
        <ecNumber evidence="3">2.3.2.27</ecNumber>
    </recommendedName>
</protein>
<dbReference type="EC" id="2.3.2.27" evidence="3"/>
<reference evidence="8 9" key="1">
    <citation type="journal article" date="2018" name="Cell">
        <title>The Chara Genome: Secondary Complexity and Implications for Plant Terrestrialization.</title>
        <authorList>
            <person name="Nishiyama T."/>
            <person name="Sakayama H."/>
            <person name="Vries J.D."/>
            <person name="Buschmann H."/>
            <person name="Saint-Marcoux D."/>
            <person name="Ullrich K.K."/>
            <person name="Haas F.B."/>
            <person name="Vanderstraeten L."/>
            <person name="Becker D."/>
            <person name="Lang D."/>
            <person name="Vosolsobe S."/>
            <person name="Rombauts S."/>
            <person name="Wilhelmsson P.K.I."/>
            <person name="Janitza P."/>
            <person name="Kern R."/>
            <person name="Heyl A."/>
            <person name="Rumpler F."/>
            <person name="Villalobos L.I.A.C."/>
            <person name="Clay J.M."/>
            <person name="Skokan R."/>
            <person name="Toyoda A."/>
            <person name="Suzuki Y."/>
            <person name="Kagoshima H."/>
            <person name="Schijlen E."/>
            <person name="Tajeshwar N."/>
            <person name="Catarino B."/>
            <person name="Hetherington A.J."/>
            <person name="Saltykova A."/>
            <person name="Bonnot C."/>
            <person name="Breuninger H."/>
            <person name="Symeonidi A."/>
            <person name="Radhakrishnan G.V."/>
            <person name="Van Nieuwerburgh F."/>
            <person name="Deforce D."/>
            <person name="Chang C."/>
            <person name="Karol K.G."/>
            <person name="Hedrich R."/>
            <person name="Ulvskov P."/>
            <person name="Glockner G."/>
            <person name="Delwiche C.F."/>
            <person name="Petrasek J."/>
            <person name="Van de Peer Y."/>
            <person name="Friml J."/>
            <person name="Beilby M."/>
            <person name="Dolan L."/>
            <person name="Kohara Y."/>
            <person name="Sugano S."/>
            <person name="Fujiyama A."/>
            <person name="Delaux P.-M."/>
            <person name="Quint M."/>
            <person name="TheiBen G."/>
            <person name="Hagemann M."/>
            <person name="Harholt J."/>
            <person name="Dunand C."/>
            <person name="Zachgo S."/>
            <person name="Langdale J."/>
            <person name="Maumus F."/>
            <person name="Straeten D.V.D."/>
            <person name="Gould S.B."/>
            <person name="Rensing S.A."/>
        </authorList>
    </citation>
    <scope>NUCLEOTIDE SEQUENCE [LARGE SCALE GENOMIC DNA]</scope>
    <source>
        <strain evidence="8 9">S276</strain>
    </source>
</reference>
<feature type="region of interest" description="Disordered" evidence="6">
    <location>
        <begin position="777"/>
        <end position="804"/>
    </location>
</feature>
<feature type="domain" description="U-box" evidence="7">
    <location>
        <begin position="801"/>
        <end position="875"/>
    </location>
</feature>
<dbReference type="EMBL" id="BFEA01000121">
    <property type="protein sequence ID" value="GBG69884.1"/>
    <property type="molecule type" value="Genomic_DNA"/>
</dbReference>
<dbReference type="InterPro" id="IPR013083">
    <property type="entry name" value="Znf_RING/FYVE/PHD"/>
</dbReference>
<dbReference type="GO" id="GO:0061630">
    <property type="term" value="F:ubiquitin protein ligase activity"/>
    <property type="evidence" value="ECO:0007669"/>
    <property type="project" value="UniProtKB-EC"/>
</dbReference>
<evidence type="ECO:0000256" key="3">
    <source>
        <dbReference type="ARBA" id="ARBA00012483"/>
    </source>
</evidence>
<dbReference type="Gene3D" id="3.30.40.10">
    <property type="entry name" value="Zinc/RING finger domain, C3HC4 (zinc finger)"/>
    <property type="match status" value="1"/>
</dbReference>
<feature type="region of interest" description="Disordered" evidence="6">
    <location>
        <begin position="1060"/>
        <end position="1087"/>
    </location>
</feature>
<keyword evidence="9" id="KW-1185">Reference proteome</keyword>
<dbReference type="AlphaFoldDB" id="A0A388KIK3"/>
<dbReference type="PROSITE" id="PS51698">
    <property type="entry name" value="U_BOX"/>
    <property type="match status" value="1"/>
</dbReference>
<name>A0A388KIK3_CHABU</name>
<feature type="compositionally biased region" description="Polar residues" evidence="6">
    <location>
        <begin position="1126"/>
        <end position="1142"/>
    </location>
</feature>
<evidence type="ECO:0000256" key="6">
    <source>
        <dbReference type="SAM" id="MobiDB-lite"/>
    </source>
</evidence>
<keyword evidence="4" id="KW-0808">Transferase</keyword>
<dbReference type="SUPFAM" id="SSF57850">
    <property type="entry name" value="RING/U-box"/>
    <property type="match status" value="1"/>
</dbReference>
<dbReference type="Gramene" id="GBG69884">
    <property type="protein sequence ID" value="GBG69884"/>
    <property type="gene ID" value="CBR_g4711"/>
</dbReference>
<evidence type="ECO:0000313" key="8">
    <source>
        <dbReference type="EMBL" id="GBG69884.1"/>
    </source>
</evidence>
<dbReference type="SMART" id="SM00504">
    <property type="entry name" value="Ubox"/>
    <property type="match status" value="1"/>
</dbReference>
<comment type="pathway">
    <text evidence="2">Protein modification; protein ubiquitination.</text>
</comment>
<dbReference type="InterPro" id="IPR016024">
    <property type="entry name" value="ARM-type_fold"/>
</dbReference>
<feature type="compositionally biased region" description="Basic and acidic residues" evidence="6">
    <location>
        <begin position="116"/>
        <end position="129"/>
    </location>
</feature>
<dbReference type="Gene3D" id="1.25.10.10">
    <property type="entry name" value="Leucine-rich Repeat Variant"/>
    <property type="match status" value="1"/>
</dbReference>
<accession>A0A388KIK3</accession>
<comment type="catalytic activity">
    <reaction evidence="1">
        <text>S-ubiquitinyl-[E2 ubiquitin-conjugating enzyme]-L-cysteine + [acceptor protein]-L-lysine = [E2 ubiquitin-conjugating enzyme]-L-cysteine + N(6)-ubiquitinyl-[acceptor protein]-L-lysine.</text>
        <dbReference type="EC" id="2.3.2.27"/>
    </reaction>
</comment>
<sequence length="1251" mass="133934">MLNRRLLSQSLRSLVPLLRHLDDHRRESTRDESSSSSRIEMTAVDTNPPPLPAERSPASSCSHGEDMGCDWGVAHRVTGRMADGCPVGSRNSRGKRSFDDAITTTNYRNGISTSDQEGHARTTSRRQDGMDCNQEPSSDGVAGCDSSSAVHWINLELAVMDAVDVTELCRNASTRVQGLLDEGGTLTRLRDVGAKIGRRMEALLVDMPLLPSLPSELLAQTLRTCRNLQTTNYTLDNDDLQVGSLLGCRTADMGGQQWGIENEGKRADKREYFAGSSTPSISICLEVIKDSQLQGDGKQQTTLRNEENEGREELFNEHLDDLDVVESNSMLASNTNGSPQLEGIGSMEVEQGDDTLGPLRRMAVQKTETFSDREGSDEADVPEGTVEAAGDQNRLDGAMCPTVSSYTMQSPARMMIRRRRLWGSSGGLVTTTQDIQSFTGRGEARALNNTGIDFSSASPTARAAYVGAQQRTRSLDELAPASSSASIPRSSTFIKLMTGRLSLEQRLQLRKSPTALRAVLTAFNPATDTRVTAISPTFTAAIPPSSASSGASSTAVGISAVSSSALIVVLSPSSSAAAGSLSTPITTLPAAEAATVIPHISPPSPSSPALIVMLSPSSSSLSTEPGAETATPTMAIPYPSPSSPSTLDVMAEPLHALDGTVASSVSEASGLASFSMAIPYPSPPSPSTLDVMAEALHALDGTVASSVSEASGLASFSTSDFAVGDMSRDLSLSLHVPVTAVTRPGSGAEASEDVPGRTTRVASALGASRLDCITDQRPLGSRCRGSTNSRPRSAGGDSPEEAPNEYLCPITRELMSDPVIVATGQTYERGPIRRWINSGHRTCPVTGQQLANVDLLPNYALRHVIHRWAQRRRIVLPPPEAASAPSRVSGMLYVASSGQSSTSRASTSTANVSFPGPSTGASVSHSIGVNFNHPSLSQVLNVPGVSTRSPEWGQGIPNPSSPAMLAVAQLYRGATEEDREHAVRQICSMASDGLEEGRTALAEAGAIPPLVYMVERANPTTRELAAKALRYLCRSSNPLITQAAACAIPFLAKLLREGGKRKGGKKKRGKEEDERRAREKRDREELHKELNTKLEEINKALKGKNKSCDEVMKLREEVERLRHGQSVPNSAGPSTSLTENEQVTRLQRELVEMRMASDRPFAILEEEITKEHRLREEAVADTEAWKNEAVRPGNKRGSLAVGPTPTTQVRLRARTTQVSVGVGGKMKVDEHLKGVVERHEAEVRLLREMRL</sequence>
<comment type="caution">
    <text evidence="8">The sequence shown here is derived from an EMBL/GenBank/DDBJ whole genome shotgun (WGS) entry which is preliminary data.</text>
</comment>
<dbReference type="InterPro" id="IPR045210">
    <property type="entry name" value="RING-Ubox_PUB"/>
</dbReference>
<dbReference type="OrthoDB" id="10064100at2759"/>